<feature type="transmembrane region" description="Helical" evidence="5">
    <location>
        <begin position="180"/>
        <end position="207"/>
    </location>
</feature>
<dbReference type="RefSeq" id="WP_179171204.1">
    <property type="nucleotide sequence ID" value="NZ_CP058530.1"/>
</dbReference>
<feature type="transmembrane region" description="Helical" evidence="5">
    <location>
        <begin position="298"/>
        <end position="317"/>
    </location>
</feature>
<feature type="transmembrane region" description="Helical" evidence="5">
    <location>
        <begin position="227"/>
        <end position="248"/>
    </location>
</feature>
<feature type="transmembrane region" description="Helical" evidence="5">
    <location>
        <begin position="389"/>
        <end position="412"/>
    </location>
</feature>
<evidence type="ECO:0000256" key="3">
    <source>
        <dbReference type="ARBA" id="ARBA00022989"/>
    </source>
</evidence>
<feature type="transmembrane region" description="Helical" evidence="5">
    <location>
        <begin position="156"/>
        <end position="173"/>
    </location>
</feature>
<comment type="subcellular location">
    <subcellularLocation>
        <location evidence="1">Membrane</location>
        <topology evidence="1">Multi-pass membrane protein</topology>
    </subcellularLocation>
</comment>
<geneLocation type="plasmid" evidence="6 7">
    <name>unnamed1</name>
</geneLocation>
<organism evidence="6 7">
    <name type="scientific">Halorarum halophilum</name>
    <dbReference type="NCBI Taxonomy" id="2743090"/>
    <lineage>
        <taxon>Archaea</taxon>
        <taxon>Methanobacteriati</taxon>
        <taxon>Methanobacteriota</taxon>
        <taxon>Stenosarchaea group</taxon>
        <taxon>Halobacteria</taxon>
        <taxon>Halobacteriales</taxon>
        <taxon>Haloferacaceae</taxon>
        <taxon>Halorarum</taxon>
    </lineage>
</organism>
<keyword evidence="4 5" id="KW-0472">Membrane</keyword>
<dbReference type="GO" id="GO:0022857">
    <property type="term" value="F:transmembrane transporter activity"/>
    <property type="evidence" value="ECO:0007669"/>
    <property type="project" value="InterPro"/>
</dbReference>
<keyword evidence="7" id="KW-1185">Reference proteome</keyword>
<dbReference type="AlphaFoldDB" id="A0A7D5GHZ5"/>
<dbReference type="KEGG" id="halg:HUG10_18650"/>
<dbReference type="InterPro" id="IPR001898">
    <property type="entry name" value="SLC13A/DASS"/>
</dbReference>
<name>A0A7D5GHZ5_9EURY</name>
<dbReference type="PANTHER" id="PTHR10283:SF125">
    <property type="entry name" value="MG(2+)_CITRATE COMPLEX SECONDARY TRANSPORTER"/>
    <property type="match status" value="1"/>
</dbReference>
<feature type="transmembrane region" description="Helical" evidence="5">
    <location>
        <begin position="43"/>
        <end position="61"/>
    </location>
</feature>
<sequence length="471" mass="48925">MTNLPALPGRPLSELDPSWLSVPVGLLAAGAVLRYAPLASDAATMLAITVFCISLWVGAPVEPWFTGLIALGLIGVAFSTDLALVGFHSAATWLVVLGILLGEATRRSGLANLVERYSLRALAARGTEDATAVYRFLLAALSAAALGLVVLVPSSLVRVLILGPILVSVGGVFTERRPRIGLFLGPLFVTYYGGTGILTGSLANIIITGIVDSNAGLTIGWVEWAMWLGPVMSVGRAVAIALVAYALYRPRDPDAISTPSTDGGDEVEVSGEQWRMLAFLLVGVAVWATDSLHGLHPLYGALVVTLLAFAPRVGVVGADALADADFSIAFFLGAIFAIAEGLQRTAFTDLAAGAVLSRLPEGAPLALVLVFVVAASIALTFVMEGLAVASVLTPVLVSFAEGAGIPLLPVALTEAVALNTYFFPYQSAVLVAILGLDVVDSMELIRMATLCSLVTLLVLLPIQIAVFVVAL</sequence>
<keyword evidence="2 5" id="KW-0812">Transmembrane</keyword>
<evidence type="ECO:0000313" key="6">
    <source>
        <dbReference type="EMBL" id="QLG29630.1"/>
    </source>
</evidence>
<dbReference type="EMBL" id="CP058530">
    <property type="protein sequence ID" value="QLG29630.1"/>
    <property type="molecule type" value="Genomic_DNA"/>
</dbReference>
<reference evidence="6 7" key="1">
    <citation type="submission" date="2020-07" db="EMBL/GenBank/DDBJ databases">
        <title>Gai3-2, isolated from salt lake.</title>
        <authorList>
            <person name="Cui H."/>
            <person name="Shi X."/>
        </authorList>
    </citation>
    <scope>NUCLEOTIDE SEQUENCE [LARGE SCALE GENOMIC DNA]</scope>
    <source>
        <strain evidence="6 7">Gai3-2</strain>
        <plasmid evidence="6 7">unnamed1</plasmid>
    </source>
</reference>
<evidence type="ECO:0000256" key="5">
    <source>
        <dbReference type="SAM" id="Phobius"/>
    </source>
</evidence>
<evidence type="ECO:0000256" key="1">
    <source>
        <dbReference type="ARBA" id="ARBA00004141"/>
    </source>
</evidence>
<feature type="transmembrane region" description="Helical" evidence="5">
    <location>
        <begin position="362"/>
        <end position="382"/>
    </location>
</feature>
<dbReference type="PANTHER" id="PTHR10283">
    <property type="entry name" value="SOLUTE CARRIER FAMILY 13 MEMBER"/>
    <property type="match status" value="1"/>
</dbReference>
<keyword evidence="6" id="KW-0614">Plasmid</keyword>
<protein>
    <submittedName>
        <fullName evidence="6">Anion permease</fullName>
    </submittedName>
</protein>
<evidence type="ECO:0000256" key="2">
    <source>
        <dbReference type="ARBA" id="ARBA00022692"/>
    </source>
</evidence>
<dbReference type="GeneID" id="56030897"/>
<feature type="transmembrane region" description="Helical" evidence="5">
    <location>
        <begin position="324"/>
        <end position="342"/>
    </location>
</feature>
<feature type="transmembrane region" description="Helical" evidence="5">
    <location>
        <begin position="418"/>
        <end position="436"/>
    </location>
</feature>
<accession>A0A7D5GHZ5</accession>
<proteinExistence type="predicted"/>
<dbReference type="Pfam" id="PF00939">
    <property type="entry name" value="Na_sulph_symp"/>
    <property type="match status" value="1"/>
</dbReference>
<dbReference type="OrthoDB" id="222194at2157"/>
<evidence type="ECO:0000256" key="4">
    <source>
        <dbReference type="ARBA" id="ARBA00023136"/>
    </source>
</evidence>
<evidence type="ECO:0000313" key="7">
    <source>
        <dbReference type="Proteomes" id="UP000509750"/>
    </source>
</evidence>
<dbReference type="Proteomes" id="UP000509750">
    <property type="component" value="Plasmid unnamed1"/>
</dbReference>
<feature type="transmembrane region" description="Helical" evidence="5">
    <location>
        <begin position="448"/>
        <end position="470"/>
    </location>
</feature>
<gene>
    <name evidence="6" type="ORF">HUG10_18650</name>
</gene>
<dbReference type="GO" id="GO:0005886">
    <property type="term" value="C:plasma membrane"/>
    <property type="evidence" value="ECO:0007669"/>
    <property type="project" value="TreeGrafter"/>
</dbReference>
<feature type="transmembrane region" description="Helical" evidence="5">
    <location>
        <begin position="20"/>
        <end position="36"/>
    </location>
</feature>
<feature type="transmembrane region" description="Helical" evidence="5">
    <location>
        <begin position="67"/>
        <end position="100"/>
    </location>
</feature>
<keyword evidence="3 5" id="KW-1133">Transmembrane helix</keyword>
<feature type="transmembrane region" description="Helical" evidence="5">
    <location>
        <begin position="132"/>
        <end position="150"/>
    </location>
</feature>